<name>A0ABM8BKI4_9CREN</name>
<accession>A0ABM8BKI4</accession>
<sequence>MDETKNSARLYVAMRNAARELGVNVMAVDYIALYNIGL</sequence>
<organism evidence="1 2">
    <name type="scientific">Vulcanisaeta souniana JCM 11219</name>
    <dbReference type="NCBI Taxonomy" id="1293586"/>
    <lineage>
        <taxon>Archaea</taxon>
        <taxon>Thermoproteota</taxon>
        <taxon>Thermoprotei</taxon>
        <taxon>Thermoproteales</taxon>
        <taxon>Thermoproteaceae</taxon>
        <taxon>Vulcanisaeta</taxon>
    </lineage>
</organism>
<evidence type="ECO:0000313" key="1">
    <source>
        <dbReference type="EMBL" id="BDR91466.1"/>
    </source>
</evidence>
<reference evidence="2" key="1">
    <citation type="submission" date="2022-09" db="EMBL/GenBank/DDBJ databases">
        <title>Complete genome sequence of Vulcanisaeta souniana.</title>
        <authorList>
            <person name="Kato S."/>
            <person name="Itoh T."/>
            <person name="Ohkuma M."/>
        </authorList>
    </citation>
    <scope>NUCLEOTIDE SEQUENCE [LARGE SCALE GENOMIC DNA]</scope>
    <source>
        <strain evidence="2">JCM 11219</strain>
    </source>
</reference>
<dbReference type="EMBL" id="AP026830">
    <property type="protein sequence ID" value="BDR91466.1"/>
    <property type="molecule type" value="Genomic_DNA"/>
</dbReference>
<evidence type="ECO:0000313" key="2">
    <source>
        <dbReference type="Proteomes" id="UP001060771"/>
    </source>
</evidence>
<keyword evidence="2" id="KW-1185">Reference proteome</keyword>
<protein>
    <submittedName>
        <fullName evidence="1">Uncharacterized protein</fullName>
    </submittedName>
</protein>
<dbReference type="Proteomes" id="UP001060771">
    <property type="component" value="Chromosome"/>
</dbReference>
<gene>
    <name evidence="1" type="ORF">Vsou_05590</name>
</gene>
<proteinExistence type="predicted"/>